<reference evidence="2" key="1">
    <citation type="journal article" date="2021" name="Nat. Commun.">
        <title>Genetic determinants of endophytism in the Arabidopsis root mycobiome.</title>
        <authorList>
            <person name="Mesny F."/>
            <person name="Miyauchi S."/>
            <person name="Thiergart T."/>
            <person name="Pickel B."/>
            <person name="Atanasova L."/>
            <person name="Karlsson M."/>
            <person name="Huettel B."/>
            <person name="Barry K.W."/>
            <person name="Haridas S."/>
            <person name="Chen C."/>
            <person name="Bauer D."/>
            <person name="Andreopoulos W."/>
            <person name="Pangilinan J."/>
            <person name="LaButti K."/>
            <person name="Riley R."/>
            <person name="Lipzen A."/>
            <person name="Clum A."/>
            <person name="Drula E."/>
            <person name="Henrissat B."/>
            <person name="Kohler A."/>
            <person name="Grigoriev I.V."/>
            <person name="Martin F.M."/>
            <person name="Hacquard S."/>
        </authorList>
    </citation>
    <scope>NUCLEOTIDE SEQUENCE</scope>
    <source>
        <strain evidence="2">MPI-SDFR-AT-0120</strain>
    </source>
</reference>
<gene>
    <name evidence="2" type="ORF">FB567DRAFT_15141</name>
</gene>
<keyword evidence="1" id="KW-0812">Transmembrane</keyword>
<dbReference type="Proteomes" id="UP000813461">
    <property type="component" value="Unassembled WGS sequence"/>
</dbReference>
<comment type="caution">
    <text evidence="2">The sequence shown here is derived from an EMBL/GenBank/DDBJ whole genome shotgun (WGS) entry which is preliminary data.</text>
</comment>
<evidence type="ECO:0000313" key="2">
    <source>
        <dbReference type="EMBL" id="KAH7094856.1"/>
    </source>
</evidence>
<dbReference type="AlphaFoldDB" id="A0A8K0RK68"/>
<feature type="transmembrane region" description="Helical" evidence="1">
    <location>
        <begin position="150"/>
        <end position="168"/>
    </location>
</feature>
<proteinExistence type="predicted"/>
<keyword evidence="1" id="KW-1133">Transmembrane helix</keyword>
<feature type="transmembrane region" description="Helical" evidence="1">
    <location>
        <begin position="571"/>
        <end position="594"/>
    </location>
</feature>
<evidence type="ECO:0000313" key="3">
    <source>
        <dbReference type="Proteomes" id="UP000813461"/>
    </source>
</evidence>
<dbReference type="OrthoDB" id="3692311at2759"/>
<dbReference type="EMBL" id="JAGMVJ010000001">
    <property type="protein sequence ID" value="KAH7094856.1"/>
    <property type="molecule type" value="Genomic_DNA"/>
</dbReference>
<keyword evidence="1" id="KW-0472">Membrane</keyword>
<name>A0A8K0RK68_9PLEO</name>
<organism evidence="2 3">
    <name type="scientific">Paraphoma chrysanthemicola</name>
    <dbReference type="NCBI Taxonomy" id="798071"/>
    <lineage>
        <taxon>Eukaryota</taxon>
        <taxon>Fungi</taxon>
        <taxon>Dikarya</taxon>
        <taxon>Ascomycota</taxon>
        <taxon>Pezizomycotina</taxon>
        <taxon>Dothideomycetes</taxon>
        <taxon>Pleosporomycetidae</taxon>
        <taxon>Pleosporales</taxon>
        <taxon>Pleosporineae</taxon>
        <taxon>Phaeosphaeriaceae</taxon>
        <taxon>Paraphoma</taxon>
    </lineage>
</organism>
<sequence>MPFPVRFPGSAKKEDTAYSAVEIDANRSDTDVSNRSAPHDVPGWPAEPQRIASAPIWIIADFLLLFMPIAFIALAALAYRLDGKELSNKGRHIQEAILLGPTLFPLAFAALGGRSLKKIALWKAERGTTLGFLEHVIGSQSLVATVGHAITLHSLNILTIGLLLLWALSPLGGQSALRLVRETNTTSFELRSVFYADVDAPSNFPASSYNEDAFNRANAVLMTSLMTVDTLEREPVDTWNHPKVPRLEELEQAEDKNDTTKSWYAVDHSKNQSYASLAGIDIINLSGQGATNFTVPYEYMYFGCNLSPQNNFTKSANQIDVFPNQITQLKYLNGLNNARQLESGDRFKTNSTSLTTTAAPGSVISSSSRNFFIYTRGTAIKPEALIFGSSGISTTAFYLFECSMKSVLVEANIICESDSCGVERLRRLNKPRSARNATHLPYDVINQGYTSKYLIRHLVAVGGESLERPNPVDAYIYGNGPWQIGDTGMAPAKNWSQYINDPQRSVDMSHRLTRVLNTFWDASRWPVAITRNDPFALNSLNGTTGLPPKTLTLNATEAIVTRQVPVYRANAGWVACLVICSSILLLLGIFSFFLSLRITAPDIFDYVSSFTRDNPYIQAPQGGSGLDGAERARLLRKLPVQLGDADAGAETGYIAIRSVDGKKDCQTGRVRRDRMYR</sequence>
<accession>A0A8K0RK68</accession>
<evidence type="ECO:0000256" key="1">
    <source>
        <dbReference type="SAM" id="Phobius"/>
    </source>
</evidence>
<keyword evidence="3" id="KW-1185">Reference proteome</keyword>
<feature type="transmembrane region" description="Helical" evidence="1">
    <location>
        <begin position="56"/>
        <end position="81"/>
    </location>
</feature>
<protein>
    <submittedName>
        <fullName evidence="2">Uncharacterized protein</fullName>
    </submittedName>
</protein>